<evidence type="ECO:0000313" key="2">
    <source>
        <dbReference type="Proteomes" id="UP000584374"/>
    </source>
</evidence>
<dbReference type="GO" id="GO:0019441">
    <property type="term" value="P:L-tryptophan catabolic process to kynurenine"/>
    <property type="evidence" value="ECO:0007669"/>
    <property type="project" value="InterPro"/>
</dbReference>
<dbReference type="InterPro" id="IPR037175">
    <property type="entry name" value="KFase_sf"/>
</dbReference>
<dbReference type="Gene3D" id="3.50.30.50">
    <property type="entry name" value="Putative cyclase"/>
    <property type="match status" value="1"/>
</dbReference>
<sequence length="277" mass="29303">MNRSKARNDDALLAAVGRGVDVLDLAQPLANGIPCSPNHPGFRMALARRHGDMVRADGGSSANEIIMTGGHVGTHIDALAHVSQDGRLHGGWDSAQAQQGGLFTVHGVETIEPMVCHGVYLDIARLHDVDCLPAGYGITAQDLAAAADRASAEPVGGGVCLINTGWSRWWPEPETYLGFATGVPGVTAEAARWLADRGIRAAGTDTTAFEQIPPGRGHAIMPVHRILLVEHGIHLIENMRFDELSGRESTEFTFVLAPLKIVGASGCPVRPLALVGR</sequence>
<dbReference type="Pfam" id="PF04199">
    <property type="entry name" value="Cyclase"/>
    <property type="match status" value="1"/>
</dbReference>
<dbReference type="GO" id="GO:0004061">
    <property type="term" value="F:arylformamidase activity"/>
    <property type="evidence" value="ECO:0007669"/>
    <property type="project" value="InterPro"/>
</dbReference>
<gene>
    <name evidence="1" type="ORF">BJ970_006342</name>
</gene>
<reference evidence="1 2" key="1">
    <citation type="submission" date="2020-08" db="EMBL/GenBank/DDBJ databases">
        <title>Sequencing the genomes of 1000 actinobacteria strains.</title>
        <authorList>
            <person name="Klenk H.-P."/>
        </authorList>
    </citation>
    <scope>NUCLEOTIDE SEQUENCE [LARGE SCALE GENOMIC DNA]</scope>
    <source>
        <strain evidence="1 2">DSM 45584</strain>
    </source>
</reference>
<organism evidence="1 2">
    <name type="scientific">Saccharopolyspora phatthalungensis</name>
    <dbReference type="NCBI Taxonomy" id="664693"/>
    <lineage>
        <taxon>Bacteria</taxon>
        <taxon>Bacillati</taxon>
        <taxon>Actinomycetota</taxon>
        <taxon>Actinomycetes</taxon>
        <taxon>Pseudonocardiales</taxon>
        <taxon>Pseudonocardiaceae</taxon>
        <taxon>Saccharopolyspora</taxon>
    </lineage>
</organism>
<name>A0A840QKB3_9PSEU</name>
<keyword evidence="2" id="KW-1185">Reference proteome</keyword>
<dbReference type="EMBL" id="JACHIW010000002">
    <property type="protein sequence ID" value="MBB5158743.1"/>
    <property type="molecule type" value="Genomic_DNA"/>
</dbReference>
<dbReference type="PANTHER" id="PTHR34861">
    <property type="match status" value="1"/>
</dbReference>
<dbReference type="PANTHER" id="PTHR34861:SF10">
    <property type="entry name" value="CYCLASE"/>
    <property type="match status" value="1"/>
</dbReference>
<protein>
    <submittedName>
        <fullName evidence="1">Kynurenine formamidase</fullName>
    </submittedName>
</protein>
<dbReference type="RefSeq" id="WP_184730699.1">
    <property type="nucleotide sequence ID" value="NZ_JACHIW010000002.1"/>
</dbReference>
<dbReference type="Proteomes" id="UP000584374">
    <property type="component" value="Unassembled WGS sequence"/>
</dbReference>
<proteinExistence type="predicted"/>
<dbReference type="AlphaFoldDB" id="A0A840QKB3"/>
<evidence type="ECO:0000313" key="1">
    <source>
        <dbReference type="EMBL" id="MBB5158743.1"/>
    </source>
</evidence>
<dbReference type="SUPFAM" id="SSF102198">
    <property type="entry name" value="Putative cyclase"/>
    <property type="match status" value="1"/>
</dbReference>
<comment type="caution">
    <text evidence="1">The sequence shown here is derived from an EMBL/GenBank/DDBJ whole genome shotgun (WGS) entry which is preliminary data.</text>
</comment>
<accession>A0A840QKB3</accession>
<dbReference type="InterPro" id="IPR007325">
    <property type="entry name" value="KFase/CYL"/>
</dbReference>